<dbReference type="SUPFAM" id="SSF75620">
    <property type="entry name" value="Release factor"/>
    <property type="match status" value="1"/>
</dbReference>
<dbReference type="AlphaFoldDB" id="A0A6A6ZZB9"/>
<dbReference type="InterPro" id="IPR000352">
    <property type="entry name" value="Pep_chain_release_fac_I"/>
</dbReference>
<dbReference type="Proteomes" id="UP000799424">
    <property type="component" value="Unassembled WGS sequence"/>
</dbReference>
<feature type="compositionally biased region" description="Basic residues" evidence="5">
    <location>
        <begin position="123"/>
        <end position="136"/>
    </location>
</feature>
<dbReference type="Gene3D" id="3.30.160.20">
    <property type="match status" value="1"/>
</dbReference>
<dbReference type="FunFam" id="3.30.160.20:FF:000065">
    <property type="entry name" value="Peptidyl-tRNA hydrolase domain protein"/>
    <property type="match status" value="1"/>
</dbReference>
<evidence type="ECO:0000256" key="3">
    <source>
        <dbReference type="ARBA" id="ARBA00022946"/>
    </source>
</evidence>
<dbReference type="GO" id="GO:0032543">
    <property type="term" value="P:mitochondrial translation"/>
    <property type="evidence" value="ECO:0007669"/>
    <property type="project" value="UniProtKB-ARBA"/>
</dbReference>
<dbReference type="Pfam" id="PF00472">
    <property type="entry name" value="RF-1"/>
    <property type="match status" value="1"/>
</dbReference>
<feature type="region of interest" description="Disordered" evidence="5">
    <location>
        <begin position="116"/>
        <end position="183"/>
    </location>
</feature>
<dbReference type="GO" id="GO:0005739">
    <property type="term" value="C:mitochondrion"/>
    <property type="evidence" value="ECO:0007669"/>
    <property type="project" value="UniProtKB-SubCell"/>
</dbReference>
<keyword evidence="8" id="KW-1185">Reference proteome</keyword>
<keyword evidence="4" id="KW-0496">Mitochondrion</keyword>
<proteinExistence type="inferred from homology"/>
<evidence type="ECO:0000259" key="6">
    <source>
        <dbReference type="Pfam" id="PF00472"/>
    </source>
</evidence>
<gene>
    <name evidence="7" type="ORF">CC86DRAFT_382268</name>
</gene>
<evidence type="ECO:0000256" key="5">
    <source>
        <dbReference type="SAM" id="MobiDB-lite"/>
    </source>
</evidence>
<name>A0A6A6ZZB9_9PLEO</name>
<dbReference type="InterPro" id="IPR045853">
    <property type="entry name" value="Pep_chain_release_fac_I_sf"/>
</dbReference>
<evidence type="ECO:0000256" key="1">
    <source>
        <dbReference type="ARBA" id="ARBA00004173"/>
    </source>
</evidence>
<evidence type="ECO:0000313" key="7">
    <source>
        <dbReference type="EMBL" id="KAF2826196.1"/>
    </source>
</evidence>
<accession>A0A6A6ZZB9</accession>
<dbReference type="PANTHER" id="PTHR46203">
    <property type="entry name" value="PROBABLE PEPTIDE CHAIN RELEASE FACTOR C12ORF65"/>
    <property type="match status" value="1"/>
</dbReference>
<comment type="subcellular location">
    <subcellularLocation>
        <location evidence="1">Mitochondrion</location>
    </subcellularLocation>
</comment>
<keyword evidence="3" id="KW-0809">Transit peptide</keyword>
<dbReference type="PANTHER" id="PTHR46203:SF1">
    <property type="entry name" value="MITOCHONDRIAL TRANSLATION RELEASE FACTOR IN RESCUE"/>
    <property type="match status" value="1"/>
</dbReference>
<protein>
    <recommendedName>
        <fullName evidence="6">Prokaryotic-type class I peptide chain release factors domain-containing protein</fullName>
    </recommendedName>
</protein>
<dbReference type="GO" id="GO:0003747">
    <property type="term" value="F:translation release factor activity"/>
    <property type="evidence" value="ECO:0007669"/>
    <property type="project" value="InterPro"/>
</dbReference>
<feature type="compositionally biased region" description="Basic and acidic residues" evidence="5">
    <location>
        <begin position="137"/>
        <end position="150"/>
    </location>
</feature>
<dbReference type="InterPro" id="IPR052405">
    <property type="entry name" value="Mito_Transl_Release_Factor"/>
</dbReference>
<reference evidence="7" key="1">
    <citation type="journal article" date="2020" name="Stud. Mycol.">
        <title>101 Dothideomycetes genomes: a test case for predicting lifestyles and emergence of pathogens.</title>
        <authorList>
            <person name="Haridas S."/>
            <person name="Albert R."/>
            <person name="Binder M."/>
            <person name="Bloem J."/>
            <person name="Labutti K."/>
            <person name="Salamov A."/>
            <person name="Andreopoulos B."/>
            <person name="Baker S."/>
            <person name="Barry K."/>
            <person name="Bills G."/>
            <person name="Bluhm B."/>
            <person name="Cannon C."/>
            <person name="Castanera R."/>
            <person name="Culley D."/>
            <person name="Daum C."/>
            <person name="Ezra D."/>
            <person name="Gonzalez J."/>
            <person name="Henrissat B."/>
            <person name="Kuo A."/>
            <person name="Liang C."/>
            <person name="Lipzen A."/>
            <person name="Lutzoni F."/>
            <person name="Magnuson J."/>
            <person name="Mondo S."/>
            <person name="Nolan M."/>
            <person name="Ohm R."/>
            <person name="Pangilinan J."/>
            <person name="Park H.-J."/>
            <person name="Ramirez L."/>
            <person name="Alfaro M."/>
            <person name="Sun H."/>
            <person name="Tritt A."/>
            <person name="Yoshinaga Y."/>
            <person name="Zwiers L.-H."/>
            <person name="Turgeon B."/>
            <person name="Goodwin S."/>
            <person name="Spatafora J."/>
            <person name="Crous P."/>
            <person name="Grigoriev I."/>
        </authorList>
    </citation>
    <scope>NUCLEOTIDE SEQUENCE</scope>
    <source>
        <strain evidence="7">CBS 113818</strain>
    </source>
</reference>
<organism evidence="7 8">
    <name type="scientific">Ophiobolus disseminans</name>
    <dbReference type="NCBI Taxonomy" id="1469910"/>
    <lineage>
        <taxon>Eukaryota</taxon>
        <taxon>Fungi</taxon>
        <taxon>Dikarya</taxon>
        <taxon>Ascomycota</taxon>
        <taxon>Pezizomycotina</taxon>
        <taxon>Dothideomycetes</taxon>
        <taxon>Pleosporomycetidae</taxon>
        <taxon>Pleosporales</taxon>
        <taxon>Pleosporineae</taxon>
        <taxon>Phaeosphaeriaceae</taxon>
        <taxon>Ophiobolus</taxon>
    </lineage>
</organism>
<evidence type="ECO:0000256" key="4">
    <source>
        <dbReference type="ARBA" id="ARBA00023128"/>
    </source>
</evidence>
<dbReference type="EMBL" id="MU006226">
    <property type="protein sequence ID" value="KAF2826196.1"/>
    <property type="molecule type" value="Genomic_DNA"/>
</dbReference>
<evidence type="ECO:0000256" key="2">
    <source>
        <dbReference type="ARBA" id="ARBA00010835"/>
    </source>
</evidence>
<feature type="domain" description="Prokaryotic-type class I peptide chain release factors" evidence="6">
    <location>
        <begin position="41"/>
        <end position="137"/>
    </location>
</feature>
<dbReference type="OrthoDB" id="277888at2759"/>
<feature type="compositionally biased region" description="Basic and acidic residues" evidence="5">
    <location>
        <begin position="165"/>
        <end position="183"/>
    </location>
</feature>
<sequence>MSILPRLRLLPSHASTPFNILRAFTTTPPLPAKSLPPRPTLHDADLIEKFLHGSGPGGQKINKTSSAVQLKHIPTGIVVKYQDTRSRTVNRKMARKILQEKIEEMELGEGARTRIKQREVSGKKRSAEKKRRRKYRKLGEVEGEREREEGIEYGGGELDGINEVEGAKEVESVGDGAKKEGEK</sequence>
<evidence type="ECO:0000313" key="8">
    <source>
        <dbReference type="Proteomes" id="UP000799424"/>
    </source>
</evidence>
<comment type="similarity">
    <text evidence="2">Belongs to the prokaryotic/mitochondrial release factor family.</text>
</comment>